<dbReference type="GO" id="GO:0005938">
    <property type="term" value="C:cell cortex"/>
    <property type="evidence" value="ECO:0007669"/>
    <property type="project" value="TreeGrafter"/>
</dbReference>
<dbReference type="EMBL" id="JANTQA010000015">
    <property type="protein sequence ID" value="KAJ3448160.1"/>
    <property type="molecule type" value="Genomic_DNA"/>
</dbReference>
<dbReference type="Pfam" id="PF14222">
    <property type="entry name" value="MOR2-PAG1_N"/>
    <property type="match status" value="1"/>
</dbReference>
<dbReference type="Proteomes" id="UP001146793">
    <property type="component" value="Unassembled WGS sequence"/>
</dbReference>
<dbReference type="GO" id="GO:0030427">
    <property type="term" value="C:site of polarized growth"/>
    <property type="evidence" value="ECO:0007669"/>
    <property type="project" value="TreeGrafter"/>
</dbReference>
<evidence type="ECO:0000313" key="2">
    <source>
        <dbReference type="EMBL" id="KAJ3448160.1"/>
    </source>
</evidence>
<evidence type="ECO:0000259" key="1">
    <source>
        <dbReference type="Pfam" id="PF14222"/>
    </source>
</evidence>
<sequence length="242" mass="27862">MIIQSNDQILSRTAKLLKANCKLVLFSQGSTLTTLSKSSFKIMTNKFFHLIHNENELKQGLFFAMRFISLDLTSQEGTEMSTKFVTLIEDLFNEIKKKNERINLSVSVSFVLIQQAIEGHAINLKYTSWNNGINNLWNLAVEIAKLRKMNGKGLYFLTAILCCLDKANFLQKKKVYLSFLFKSLKDKSARRHAILCSSNFLRVFLMNESRYENKKKTLEVLKTITERAFSLKKKKKKGVANL</sequence>
<dbReference type="GO" id="GO:0000902">
    <property type="term" value="P:cell morphogenesis"/>
    <property type="evidence" value="ECO:0007669"/>
    <property type="project" value="InterPro"/>
</dbReference>
<dbReference type="InterPro" id="IPR039867">
    <property type="entry name" value="Furry/Tao3/Mor2"/>
</dbReference>
<comment type="caution">
    <text evidence="2">The sequence shown here is derived from an EMBL/GenBank/DDBJ whole genome shotgun (WGS) entry which is preliminary data.</text>
</comment>
<organism evidence="2 3">
    <name type="scientific">Anaeramoeba flamelloides</name>
    <dbReference type="NCBI Taxonomy" id="1746091"/>
    <lineage>
        <taxon>Eukaryota</taxon>
        <taxon>Metamonada</taxon>
        <taxon>Anaeramoebidae</taxon>
        <taxon>Anaeramoeba</taxon>
    </lineage>
</organism>
<name>A0AAV8A3K0_9EUKA</name>
<dbReference type="PANTHER" id="PTHR12295">
    <property type="entry name" value="FURRY-RELATED"/>
    <property type="match status" value="1"/>
</dbReference>
<accession>A0AAV8A3K0</accession>
<evidence type="ECO:0000313" key="3">
    <source>
        <dbReference type="Proteomes" id="UP001146793"/>
    </source>
</evidence>
<dbReference type="PANTHER" id="PTHR12295:SF30">
    <property type="entry name" value="PROTEIN FURRY"/>
    <property type="match status" value="1"/>
</dbReference>
<feature type="domain" description="Cell morphogenesis protein N-terminal" evidence="1">
    <location>
        <begin position="4"/>
        <end position="235"/>
    </location>
</feature>
<reference evidence="2" key="1">
    <citation type="submission" date="2022-08" db="EMBL/GenBank/DDBJ databases">
        <title>Novel sulphate-reducing endosymbionts in the free-living metamonad Anaeramoeba.</title>
        <authorList>
            <person name="Jerlstrom-Hultqvist J."/>
            <person name="Cepicka I."/>
            <person name="Gallot-Lavallee L."/>
            <person name="Salas-Leiva D."/>
            <person name="Curtis B.A."/>
            <person name="Zahonova K."/>
            <person name="Pipaliya S."/>
            <person name="Dacks J."/>
            <person name="Roger A.J."/>
        </authorList>
    </citation>
    <scope>NUCLEOTIDE SEQUENCE</scope>
    <source>
        <strain evidence="2">Busselton2</strain>
    </source>
</reference>
<dbReference type="InterPro" id="IPR025614">
    <property type="entry name" value="Cell_morpho_N"/>
</dbReference>
<dbReference type="AlphaFoldDB" id="A0AAV8A3K0"/>
<gene>
    <name evidence="2" type="ORF">M0812_00636</name>
</gene>
<proteinExistence type="predicted"/>
<protein>
    <submittedName>
        <fullName evidence="2">Furry-related</fullName>
    </submittedName>
</protein>